<dbReference type="RefSeq" id="WP_270037850.1">
    <property type="nucleotide sequence ID" value="NZ_JAPDOD010000002.1"/>
</dbReference>
<dbReference type="Proteomes" id="UP001149140">
    <property type="component" value="Unassembled WGS sequence"/>
</dbReference>
<sequence length="253" mass="25593">MKKLRFSGRAAIVCSLILAIGVPSVAMGFGEGRNMLLGKRNPSSNPALALSTETEIIANNSTYGTRQSNKKDGDGGGAIYGCRSSLGNEPCVKAVNLKGGHAFEFNTVGLEAGRIETGNPTGAPFTTNATGVATGLNADKVDGKDAADLDDAETLTGKKATDFAAAGDLLFAVVTNGNAVATGRGVGTGNNVTQAGNDYTVTFGKDVSKCSFTATPVGPTPQALAVTPGTGSNTSQVTVNATTPTSFHLQVIC</sequence>
<evidence type="ECO:0000313" key="2">
    <source>
        <dbReference type="Proteomes" id="UP001149140"/>
    </source>
</evidence>
<name>A0A9X3MN00_9ACTN</name>
<protein>
    <submittedName>
        <fullName evidence="1">Uncharacterized protein</fullName>
    </submittedName>
</protein>
<proteinExistence type="predicted"/>
<dbReference type="AlphaFoldDB" id="A0A9X3MN00"/>
<comment type="caution">
    <text evidence="1">The sequence shown here is derived from an EMBL/GenBank/DDBJ whole genome shotgun (WGS) entry which is preliminary data.</text>
</comment>
<evidence type="ECO:0000313" key="1">
    <source>
        <dbReference type="EMBL" id="MDA0159177.1"/>
    </source>
</evidence>
<organism evidence="1 2">
    <name type="scientific">Solirubrobacter ginsenosidimutans</name>
    <dbReference type="NCBI Taxonomy" id="490573"/>
    <lineage>
        <taxon>Bacteria</taxon>
        <taxon>Bacillati</taxon>
        <taxon>Actinomycetota</taxon>
        <taxon>Thermoleophilia</taxon>
        <taxon>Solirubrobacterales</taxon>
        <taxon>Solirubrobacteraceae</taxon>
        <taxon>Solirubrobacter</taxon>
    </lineage>
</organism>
<reference evidence="1" key="1">
    <citation type="submission" date="2022-10" db="EMBL/GenBank/DDBJ databases">
        <title>The WGS of Solirubrobacter ginsenosidimutans DSM 21036.</title>
        <authorList>
            <person name="Jiang Z."/>
        </authorList>
    </citation>
    <scope>NUCLEOTIDE SEQUENCE</scope>
    <source>
        <strain evidence="1">DSM 21036</strain>
    </source>
</reference>
<dbReference type="EMBL" id="JAPDOD010000002">
    <property type="protein sequence ID" value="MDA0159177.1"/>
    <property type="molecule type" value="Genomic_DNA"/>
</dbReference>
<keyword evidence="2" id="KW-1185">Reference proteome</keyword>
<gene>
    <name evidence="1" type="ORF">OM076_02775</name>
</gene>
<accession>A0A9X3MN00</accession>